<dbReference type="EMBL" id="CAAALY010251401">
    <property type="protein sequence ID" value="VEL36101.1"/>
    <property type="molecule type" value="Genomic_DNA"/>
</dbReference>
<reference evidence="1" key="1">
    <citation type="submission" date="2018-11" db="EMBL/GenBank/DDBJ databases">
        <authorList>
            <consortium name="Pathogen Informatics"/>
        </authorList>
    </citation>
    <scope>NUCLEOTIDE SEQUENCE</scope>
</reference>
<gene>
    <name evidence="1" type="ORF">PXEA_LOCUS29541</name>
</gene>
<accession>A0A3S5B4H3</accession>
<sequence>MQHEAIPFDLSLTPIASHADAENLALSRRKSMQQATSSSLRVVESASSLCSVNNNVRRHNDASRPENALTSGQCMLEAVERRRGNLEQNLSALERARRGRATLDLLEMLGNQTDPNLVERARIRTLVDAAVESRPLFIKVRNQLI</sequence>
<keyword evidence="2" id="KW-1185">Reference proteome</keyword>
<proteinExistence type="predicted"/>
<comment type="caution">
    <text evidence="1">The sequence shown here is derived from an EMBL/GenBank/DDBJ whole genome shotgun (WGS) entry which is preliminary data.</text>
</comment>
<organism evidence="1 2">
    <name type="scientific">Protopolystoma xenopodis</name>
    <dbReference type="NCBI Taxonomy" id="117903"/>
    <lineage>
        <taxon>Eukaryota</taxon>
        <taxon>Metazoa</taxon>
        <taxon>Spiralia</taxon>
        <taxon>Lophotrochozoa</taxon>
        <taxon>Platyhelminthes</taxon>
        <taxon>Monogenea</taxon>
        <taxon>Polyopisthocotylea</taxon>
        <taxon>Polystomatidea</taxon>
        <taxon>Polystomatidae</taxon>
        <taxon>Protopolystoma</taxon>
    </lineage>
</organism>
<dbReference type="AlphaFoldDB" id="A0A3S5B4H3"/>
<evidence type="ECO:0000313" key="2">
    <source>
        <dbReference type="Proteomes" id="UP000784294"/>
    </source>
</evidence>
<protein>
    <submittedName>
        <fullName evidence="1">Uncharacterized protein</fullName>
    </submittedName>
</protein>
<evidence type="ECO:0000313" key="1">
    <source>
        <dbReference type="EMBL" id="VEL36101.1"/>
    </source>
</evidence>
<name>A0A3S5B4H3_9PLAT</name>
<dbReference type="Proteomes" id="UP000784294">
    <property type="component" value="Unassembled WGS sequence"/>
</dbReference>